<dbReference type="Gene3D" id="1.10.8.350">
    <property type="entry name" value="Bacterial muramidase"/>
    <property type="match status" value="1"/>
</dbReference>
<evidence type="ECO:0000313" key="5">
    <source>
        <dbReference type="Proteomes" id="UP000198644"/>
    </source>
</evidence>
<dbReference type="PANTHER" id="PTHR30163">
    <property type="entry name" value="MEMBRANE-BOUND LYTIC MUREIN TRANSGLYCOSYLASE B"/>
    <property type="match status" value="1"/>
</dbReference>
<dbReference type="Pfam" id="PF13406">
    <property type="entry name" value="SLT_2"/>
    <property type="match status" value="1"/>
</dbReference>
<dbReference type="FunFam" id="1.10.8.350:FF:000001">
    <property type="entry name" value="Lytic murein transglycosylase B"/>
    <property type="match status" value="1"/>
</dbReference>
<gene>
    <name evidence="4" type="ORF">SAMN05216203_2645</name>
</gene>
<feature type="chain" id="PRO_5011642244" evidence="2">
    <location>
        <begin position="22"/>
        <end position="340"/>
    </location>
</feature>
<keyword evidence="2" id="KW-0732">Signal</keyword>
<sequence length="340" mass="38344">MNLLQLTVSLTLLGIFTTAAGAGYGEHPEARAFVREMTREYGFDENRLRAWLGEARRQEQVIERISSPAERTLEWHEYRDIFIKPERISGGIAFLEEYEDAFRRAQRQYGVPREIIAAIIGVETWYGRYRGSYRVLDALATLAFDYPPRSRFFRSELQQFFLMVREQGFEPGNMKGSYAGAMGYGQFIASSYRHYAIDFDGDGVVDIFDNPVDAIGSVANYFAEHRWKPGGPVAFRLDDGVVVPPSLLSGELKPRFTVSDYRQAGVSVPTHLAGNEPARMIMVQGADGPQWWLTCHNFYVITRYNHSHLYGLAVKVLADELSGPARVGSASTGVQEKTDE</sequence>
<dbReference type="InterPro" id="IPR031304">
    <property type="entry name" value="SLT_2"/>
</dbReference>
<feature type="active site" evidence="1">
    <location>
        <position position="123"/>
    </location>
</feature>
<evidence type="ECO:0000256" key="2">
    <source>
        <dbReference type="SAM" id="SignalP"/>
    </source>
</evidence>
<feature type="signal peptide" evidence="2">
    <location>
        <begin position="1"/>
        <end position="21"/>
    </location>
</feature>
<proteinExistence type="predicted"/>
<dbReference type="Proteomes" id="UP000198644">
    <property type="component" value="Unassembled WGS sequence"/>
</dbReference>
<feature type="domain" description="Transglycosylase SLT" evidence="3">
    <location>
        <begin position="27"/>
        <end position="319"/>
    </location>
</feature>
<evidence type="ECO:0000256" key="1">
    <source>
        <dbReference type="PIRSR" id="PIRSR611757-1"/>
    </source>
</evidence>
<dbReference type="InterPro" id="IPR011757">
    <property type="entry name" value="Lytic_transglycosylase_MltB"/>
</dbReference>
<dbReference type="InterPro" id="IPR043426">
    <property type="entry name" value="MltB-like"/>
</dbReference>
<dbReference type="CDD" id="cd13399">
    <property type="entry name" value="Slt35-like"/>
    <property type="match status" value="1"/>
</dbReference>
<dbReference type="OrthoDB" id="9772911at2"/>
<name>A0A1I6J4T6_9GAMM</name>
<dbReference type="PANTHER" id="PTHR30163:SF9">
    <property type="entry name" value="MEMBRANE-BOUND LYTIC MUREIN TRANSGLYCOSYLASE B"/>
    <property type="match status" value="1"/>
</dbReference>
<evidence type="ECO:0000313" key="4">
    <source>
        <dbReference type="EMBL" id="SFR73881.1"/>
    </source>
</evidence>
<dbReference type="InterPro" id="IPR023346">
    <property type="entry name" value="Lysozyme-like_dom_sf"/>
</dbReference>
<protein>
    <submittedName>
        <fullName evidence="4">Membrane-bound lytic murein transglycosylase B</fullName>
    </submittedName>
</protein>
<keyword evidence="5" id="KW-1185">Reference proteome</keyword>
<accession>A0A1I6J4T6</accession>
<dbReference type="EMBL" id="FOYW01000002">
    <property type="protein sequence ID" value="SFR73881.1"/>
    <property type="molecule type" value="Genomic_DNA"/>
</dbReference>
<evidence type="ECO:0000259" key="3">
    <source>
        <dbReference type="Pfam" id="PF13406"/>
    </source>
</evidence>
<dbReference type="RefSeq" id="WP_092013921.1">
    <property type="nucleotide sequence ID" value="NZ_FOYW01000002.1"/>
</dbReference>
<dbReference type="SUPFAM" id="SSF53955">
    <property type="entry name" value="Lysozyme-like"/>
    <property type="match status" value="1"/>
</dbReference>
<dbReference type="NCBIfam" id="TIGR02282">
    <property type="entry name" value="MltB"/>
    <property type="match status" value="1"/>
</dbReference>
<reference evidence="5" key="1">
    <citation type="submission" date="2016-10" db="EMBL/GenBank/DDBJ databases">
        <authorList>
            <person name="Varghese N."/>
            <person name="Submissions S."/>
        </authorList>
    </citation>
    <scope>NUCLEOTIDE SEQUENCE [LARGE SCALE GENOMIC DNA]</scope>
    <source>
        <strain evidence="5">CGMCC 1.9167</strain>
    </source>
</reference>
<dbReference type="STRING" id="650891.SAMN05216203_2645"/>
<dbReference type="GO" id="GO:0009253">
    <property type="term" value="P:peptidoglycan catabolic process"/>
    <property type="evidence" value="ECO:0007669"/>
    <property type="project" value="TreeGrafter"/>
</dbReference>
<dbReference type="Gene3D" id="1.10.530.10">
    <property type="match status" value="1"/>
</dbReference>
<dbReference type="GO" id="GO:0008933">
    <property type="term" value="F:peptidoglycan lytic transglycosylase activity"/>
    <property type="evidence" value="ECO:0007669"/>
    <property type="project" value="TreeGrafter"/>
</dbReference>
<dbReference type="AlphaFoldDB" id="A0A1I6J4T6"/>
<organism evidence="4 5">
    <name type="scientific">Marinobacter daqiaonensis</name>
    <dbReference type="NCBI Taxonomy" id="650891"/>
    <lineage>
        <taxon>Bacteria</taxon>
        <taxon>Pseudomonadati</taxon>
        <taxon>Pseudomonadota</taxon>
        <taxon>Gammaproteobacteria</taxon>
        <taxon>Pseudomonadales</taxon>
        <taxon>Marinobacteraceae</taxon>
        <taxon>Marinobacter</taxon>
    </lineage>
</organism>